<keyword evidence="2" id="KW-0548">Nucleotidyltransferase</keyword>
<dbReference type="InterPro" id="IPR029058">
    <property type="entry name" value="AB_hydrolase_fold"/>
</dbReference>
<dbReference type="EMBL" id="UGEM01000004">
    <property type="protein sequence ID" value="STP21394.1"/>
    <property type="molecule type" value="Genomic_DNA"/>
</dbReference>
<dbReference type="GO" id="GO:0016779">
    <property type="term" value="F:nucleotidyltransferase activity"/>
    <property type="evidence" value="ECO:0007669"/>
    <property type="project" value="UniProtKB-KW"/>
</dbReference>
<dbReference type="Pfam" id="PF00975">
    <property type="entry name" value="Thioesterase"/>
    <property type="match status" value="1"/>
</dbReference>
<dbReference type="SMART" id="SM00824">
    <property type="entry name" value="PKS_TE"/>
    <property type="match status" value="1"/>
</dbReference>
<accession>A0A377KAP8</accession>
<dbReference type="EC" id="2.7.7.-" evidence="2"/>
<proteinExistence type="predicted"/>
<dbReference type="Gene3D" id="3.40.50.1820">
    <property type="entry name" value="alpha/beta hydrolase"/>
    <property type="match status" value="1"/>
</dbReference>
<dbReference type="Proteomes" id="UP000254181">
    <property type="component" value="Unassembled WGS sequence"/>
</dbReference>
<reference evidence="2 3" key="1">
    <citation type="submission" date="2018-06" db="EMBL/GenBank/DDBJ databases">
        <authorList>
            <consortium name="Pathogen Informatics"/>
            <person name="Doyle S."/>
        </authorList>
    </citation>
    <scope>NUCLEOTIDE SEQUENCE [LARGE SCALE GENOMIC DNA]</scope>
    <source>
        <strain evidence="2 3">NCTC9075</strain>
    </source>
</reference>
<dbReference type="AlphaFoldDB" id="A0A377KAP8"/>
<name>A0A377KAP8_ECOLX</name>
<evidence type="ECO:0000313" key="3">
    <source>
        <dbReference type="Proteomes" id="UP000254181"/>
    </source>
</evidence>
<keyword evidence="2" id="KW-0808">Transferase</keyword>
<dbReference type="SUPFAM" id="SSF53474">
    <property type="entry name" value="alpha/beta-Hydrolases"/>
    <property type="match status" value="1"/>
</dbReference>
<protein>
    <submittedName>
        <fullName evidence="2">Enterobactin synthase subunit F</fullName>
        <ecNumber evidence="2">2.7.7.-</ecNumber>
    </submittedName>
</protein>
<organism evidence="2 3">
    <name type="scientific">Escherichia coli</name>
    <dbReference type="NCBI Taxonomy" id="562"/>
    <lineage>
        <taxon>Bacteria</taxon>
        <taxon>Pseudomonadati</taxon>
        <taxon>Pseudomonadota</taxon>
        <taxon>Gammaproteobacteria</taxon>
        <taxon>Enterobacterales</taxon>
        <taxon>Enterobacteriaceae</taxon>
        <taxon>Escherichia</taxon>
    </lineage>
</organism>
<evidence type="ECO:0000259" key="1">
    <source>
        <dbReference type="SMART" id="SM00824"/>
    </source>
</evidence>
<dbReference type="InterPro" id="IPR001031">
    <property type="entry name" value="Thioesterase"/>
</dbReference>
<dbReference type="InterPro" id="IPR020802">
    <property type="entry name" value="TesA-like"/>
</dbReference>
<feature type="domain" description="Thioesterase TesA-like" evidence="1">
    <location>
        <begin position="27"/>
        <end position="217"/>
    </location>
</feature>
<gene>
    <name evidence="2" type="primary">entF_1</name>
    <name evidence="2" type="ORF">NCTC9075_04844</name>
</gene>
<evidence type="ECO:0000313" key="2">
    <source>
        <dbReference type="EMBL" id="STP21394.1"/>
    </source>
</evidence>
<sequence length="251" mass="27688">MVKKTAPSAWDSKTILPLREGNGPTLFCFHPASGFAWQFSVLSRYLDPQWSIIGIQSPRPHGPMQTAASQDEVCEAHLATLLEQQPHGPYYLLGYSLGGTLAQGIAARLRARGEQVAFLGLLDTWPPETQNWQEKEANGLDPEVLAEINREREAFLAAQQGSTSTELFTTIEGNYADAVRLLTTAHSVAFDGKATLFVAERTLQEGMTPEQAWAPWIAELDIYRQDCAHVDIISPVAFEKIGPIIRATLNK</sequence>